<dbReference type="GO" id="GO:0046872">
    <property type="term" value="F:metal ion binding"/>
    <property type="evidence" value="ECO:0007669"/>
    <property type="project" value="UniProtKB-KW"/>
</dbReference>
<name>A0A919RM23_9ACTN</name>
<reference evidence="6" key="1">
    <citation type="submission" date="2021-01" db="EMBL/GenBank/DDBJ databases">
        <title>Whole genome shotgun sequence of Sinosporangium siamense NBRC 109515.</title>
        <authorList>
            <person name="Komaki H."/>
            <person name="Tamura T."/>
        </authorList>
    </citation>
    <scope>NUCLEOTIDE SEQUENCE</scope>
    <source>
        <strain evidence="6">NBRC 109515</strain>
    </source>
</reference>
<feature type="transmembrane region" description="Helical" evidence="4">
    <location>
        <begin position="162"/>
        <end position="183"/>
    </location>
</feature>
<dbReference type="PANTHER" id="PTHR31302:SF31">
    <property type="entry name" value="PHOSPHODIESTERASE YAEI"/>
    <property type="match status" value="1"/>
</dbReference>
<comment type="caution">
    <text evidence="6">The sequence shown here is derived from an EMBL/GenBank/DDBJ whole genome shotgun (WGS) entry which is preliminary data.</text>
</comment>
<sequence length="567" mass="60577">MDFERLRSLARSGATGLVGGVRWVIATTVAKVVMIASVSLMGAWLALAVGADVRTPVGPAEIGMSLQPAWTGETVVDVHPLGTLLFDTHDAPLRLRITLENIDQDQAKAMIEEPRLADRLPDLIEENLGTGLWALAVQAGLWAVLGAVVAALVAFRRVWAALVGLVTTFVAIAAIATASFVTFRPEAVVEPKYTGLIAGAPSLVGSAESIVTRFESYRLQLAKLVTNVSKLYDTVSVLPVYDADPASIRVLHVSDIHINPIAWNLIRSITSQFKIDVIVDTGDLTDHGTRAEDKFVEEIGKLGVPYVFVRGNHDSKATEKAVAKQKNAVVLDDKSAVVAGLRIYGLGDPRFTPDKSVPVDTGLDWLKELGRRSSAKPAAEKADLVAVHDPTIAKGFSGAVPMVLAGHSHRRSTEVLPSGTRLLVQGSTGGAGLRALEHEDPTPVQASVLYFNQQTRRLQAWDDITLGGLGEQWVQIQRHVESQPARTISPEPETTPSPAGRASGAATPRTGKPLWHQGQTSPMLQRSPTEGVTDQGTHPEPPSSSGLGHRPFKAAARVRIPLGAHGE</sequence>
<feature type="compositionally biased region" description="Low complexity" evidence="3">
    <location>
        <begin position="489"/>
        <end position="498"/>
    </location>
</feature>
<keyword evidence="4" id="KW-0472">Membrane</keyword>
<dbReference type="GO" id="GO:0008758">
    <property type="term" value="F:UDP-2,3-diacylglucosamine hydrolase activity"/>
    <property type="evidence" value="ECO:0007669"/>
    <property type="project" value="TreeGrafter"/>
</dbReference>
<evidence type="ECO:0000313" key="7">
    <source>
        <dbReference type="Proteomes" id="UP000606172"/>
    </source>
</evidence>
<dbReference type="Gene3D" id="3.60.21.10">
    <property type="match status" value="1"/>
</dbReference>
<protein>
    <submittedName>
        <fullName evidence="6">Membrane protein</fullName>
    </submittedName>
</protein>
<evidence type="ECO:0000256" key="2">
    <source>
        <dbReference type="ARBA" id="ARBA00022801"/>
    </source>
</evidence>
<keyword evidence="4" id="KW-0812">Transmembrane</keyword>
<dbReference type="InterPro" id="IPR051158">
    <property type="entry name" value="Metallophosphoesterase_sf"/>
</dbReference>
<organism evidence="6 7">
    <name type="scientific">Sinosporangium siamense</name>
    <dbReference type="NCBI Taxonomy" id="1367973"/>
    <lineage>
        <taxon>Bacteria</taxon>
        <taxon>Bacillati</taxon>
        <taxon>Actinomycetota</taxon>
        <taxon>Actinomycetes</taxon>
        <taxon>Streptosporangiales</taxon>
        <taxon>Streptosporangiaceae</taxon>
        <taxon>Sinosporangium</taxon>
    </lineage>
</organism>
<evidence type="ECO:0000313" key="6">
    <source>
        <dbReference type="EMBL" id="GII96280.1"/>
    </source>
</evidence>
<feature type="domain" description="Calcineurin-like phosphoesterase" evidence="5">
    <location>
        <begin position="248"/>
        <end position="410"/>
    </location>
</feature>
<dbReference type="SUPFAM" id="SSF56300">
    <property type="entry name" value="Metallo-dependent phosphatases"/>
    <property type="match status" value="1"/>
</dbReference>
<keyword evidence="7" id="KW-1185">Reference proteome</keyword>
<accession>A0A919RM23</accession>
<proteinExistence type="predicted"/>
<feature type="region of interest" description="Disordered" evidence="3">
    <location>
        <begin position="481"/>
        <end position="567"/>
    </location>
</feature>
<keyword evidence="1" id="KW-0479">Metal-binding</keyword>
<dbReference type="GO" id="GO:0009245">
    <property type="term" value="P:lipid A biosynthetic process"/>
    <property type="evidence" value="ECO:0007669"/>
    <property type="project" value="TreeGrafter"/>
</dbReference>
<dbReference type="PANTHER" id="PTHR31302">
    <property type="entry name" value="TRANSMEMBRANE PROTEIN WITH METALLOPHOSPHOESTERASE DOMAIN-RELATED"/>
    <property type="match status" value="1"/>
</dbReference>
<dbReference type="Pfam" id="PF00149">
    <property type="entry name" value="Metallophos"/>
    <property type="match status" value="1"/>
</dbReference>
<feature type="compositionally biased region" description="Polar residues" evidence="3">
    <location>
        <begin position="517"/>
        <end position="536"/>
    </location>
</feature>
<dbReference type="AlphaFoldDB" id="A0A919RM23"/>
<keyword evidence="4" id="KW-1133">Transmembrane helix</keyword>
<dbReference type="InterPro" id="IPR004843">
    <property type="entry name" value="Calcineurin-like_PHP"/>
</dbReference>
<dbReference type="GO" id="GO:0016020">
    <property type="term" value="C:membrane"/>
    <property type="evidence" value="ECO:0007669"/>
    <property type="project" value="GOC"/>
</dbReference>
<dbReference type="Proteomes" id="UP000606172">
    <property type="component" value="Unassembled WGS sequence"/>
</dbReference>
<keyword evidence="2" id="KW-0378">Hydrolase</keyword>
<feature type="transmembrane region" description="Helical" evidence="4">
    <location>
        <begin position="132"/>
        <end position="155"/>
    </location>
</feature>
<dbReference type="InterPro" id="IPR029052">
    <property type="entry name" value="Metallo-depent_PP-like"/>
</dbReference>
<evidence type="ECO:0000256" key="4">
    <source>
        <dbReference type="SAM" id="Phobius"/>
    </source>
</evidence>
<dbReference type="EMBL" id="BOOW01000043">
    <property type="protein sequence ID" value="GII96280.1"/>
    <property type="molecule type" value="Genomic_DNA"/>
</dbReference>
<evidence type="ECO:0000256" key="3">
    <source>
        <dbReference type="SAM" id="MobiDB-lite"/>
    </source>
</evidence>
<feature type="transmembrane region" description="Helical" evidence="4">
    <location>
        <begin position="21"/>
        <end position="47"/>
    </location>
</feature>
<evidence type="ECO:0000256" key="1">
    <source>
        <dbReference type="ARBA" id="ARBA00022723"/>
    </source>
</evidence>
<evidence type="ECO:0000259" key="5">
    <source>
        <dbReference type="Pfam" id="PF00149"/>
    </source>
</evidence>
<gene>
    <name evidence="6" type="ORF">Ssi02_65110</name>
</gene>